<comment type="caution">
    <text evidence="6">The sequence shown here is derived from an EMBL/GenBank/DDBJ whole genome shotgun (WGS) entry which is preliminary data.</text>
</comment>
<dbReference type="PANTHER" id="PTHR21277">
    <property type="entry name" value="TRANSCRIPTIONAL ADAPTER 1"/>
    <property type="match status" value="1"/>
</dbReference>
<dbReference type="STRING" id="29655.A0A0K9PVI5"/>
<keyword evidence="3" id="KW-0804">Transcription</keyword>
<dbReference type="Pfam" id="PF12767">
    <property type="entry name" value="SAGA-Tad1"/>
    <property type="match status" value="1"/>
</dbReference>
<reference evidence="7" key="1">
    <citation type="journal article" date="2016" name="Nature">
        <title>The genome of the seagrass Zostera marina reveals angiosperm adaptation to the sea.</title>
        <authorList>
            <person name="Olsen J.L."/>
            <person name="Rouze P."/>
            <person name="Verhelst B."/>
            <person name="Lin Y.-C."/>
            <person name="Bayer T."/>
            <person name="Collen J."/>
            <person name="Dattolo E."/>
            <person name="De Paoli E."/>
            <person name="Dittami S."/>
            <person name="Maumus F."/>
            <person name="Michel G."/>
            <person name="Kersting A."/>
            <person name="Lauritano C."/>
            <person name="Lohaus R."/>
            <person name="Toepel M."/>
            <person name="Tonon T."/>
            <person name="Vanneste K."/>
            <person name="Amirebrahimi M."/>
            <person name="Brakel J."/>
            <person name="Bostroem C."/>
            <person name="Chovatia M."/>
            <person name="Grimwood J."/>
            <person name="Jenkins J.W."/>
            <person name="Jueterbock A."/>
            <person name="Mraz A."/>
            <person name="Stam W.T."/>
            <person name="Tice H."/>
            <person name="Bornberg-Bauer E."/>
            <person name="Green P.J."/>
            <person name="Pearson G.A."/>
            <person name="Procaccini G."/>
            <person name="Duarte C.M."/>
            <person name="Schmutz J."/>
            <person name="Reusch T.B.H."/>
            <person name="Van de Peer Y."/>
        </authorList>
    </citation>
    <scope>NUCLEOTIDE SEQUENCE [LARGE SCALE GENOMIC DNA]</scope>
    <source>
        <strain evidence="7">cv. Finnish</strain>
    </source>
</reference>
<evidence type="ECO:0000313" key="6">
    <source>
        <dbReference type="EMBL" id="KMZ72257.1"/>
    </source>
</evidence>
<evidence type="ECO:0000256" key="4">
    <source>
        <dbReference type="ARBA" id="ARBA00023242"/>
    </source>
</evidence>
<dbReference type="GO" id="GO:0005634">
    <property type="term" value="C:nucleus"/>
    <property type="evidence" value="ECO:0007669"/>
    <property type="project" value="UniProtKB-SubCell"/>
</dbReference>
<keyword evidence="4" id="KW-0539">Nucleus</keyword>
<keyword evidence="7" id="KW-1185">Reference proteome</keyword>
<sequence length="330" mass="37622">MCRDMHSFSAQHSRVDLSELKLQIVSKIGEKKTRQYLGHLNRFLGQNLSKSEFNRLCLLILGRENVKLHNRLIRSILSNVYRAKIPPPPLHVQDSAKPFEETGRDHTLKIPIGRRMAAHSILRENGTLKRPAQEQHNQDMLPEKGAKRTLQEKPLLDQGNALGKQRNSSIPPLKAPLGIPLCKASIGGARILPPIASRYNIDDVSFQDDDLMKRMEDIAESQELKGVAMDCATLLNSGLDAYLKRLIKSCIDLRRPPCSRHLVLQQEQQYQQQQVQQQTQGKLSNGLQPTIEEHYSVSMLDFNVAIQLNSWQLVEDRPLLQEKIQCHFQE</sequence>
<dbReference type="EMBL" id="LFYR01000642">
    <property type="protein sequence ID" value="KMZ72257.1"/>
    <property type="molecule type" value="Genomic_DNA"/>
</dbReference>
<dbReference type="GO" id="GO:0006357">
    <property type="term" value="P:regulation of transcription by RNA polymerase II"/>
    <property type="evidence" value="ECO:0000318"/>
    <property type="project" value="GO_Central"/>
</dbReference>
<dbReference type="InterPro" id="IPR024738">
    <property type="entry name" value="Hfi1/Tada1"/>
</dbReference>
<feature type="compositionally biased region" description="Basic and acidic residues" evidence="5">
    <location>
        <begin position="131"/>
        <end position="150"/>
    </location>
</feature>
<evidence type="ECO:0000256" key="5">
    <source>
        <dbReference type="SAM" id="MobiDB-lite"/>
    </source>
</evidence>
<dbReference type="OMA" id="MGMEDNV"/>
<keyword evidence="2" id="KW-0805">Transcription regulation</keyword>
<comment type="subcellular location">
    <subcellularLocation>
        <location evidence="1">Nucleus</location>
    </subcellularLocation>
</comment>
<organism evidence="6 7">
    <name type="scientific">Zostera marina</name>
    <name type="common">Eelgrass</name>
    <dbReference type="NCBI Taxonomy" id="29655"/>
    <lineage>
        <taxon>Eukaryota</taxon>
        <taxon>Viridiplantae</taxon>
        <taxon>Streptophyta</taxon>
        <taxon>Embryophyta</taxon>
        <taxon>Tracheophyta</taxon>
        <taxon>Spermatophyta</taxon>
        <taxon>Magnoliopsida</taxon>
        <taxon>Liliopsida</taxon>
        <taxon>Zosteraceae</taxon>
        <taxon>Zostera</taxon>
    </lineage>
</organism>
<evidence type="ECO:0000256" key="1">
    <source>
        <dbReference type="ARBA" id="ARBA00004123"/>
    </source>
</evidence>
<gene>
    <name evidence="6" type="ORF">ZOSMA_169G00490</name>
</gene>
<feature type="region of interest" description="Disordered" evidence="5">
    <location>
        <begin position="130"/>
        <end position="150"/>
    </location>
</feature>
<dbReference type="Proteomes" id="UP000036987">
    <property type="component" value="Unassembled WGS sequence"/>
</dbReference>
<dbReference type="GO" id="GO:0003713">
    <property type="term" value="F:transcription coactivator activity"/>
    <property type="evidence" value="ECO:0000318"/>
    <property type="project" value="GO_Central"/>
</dbReference>
<evidence type="ECO:0000313" key="7">
    <source>
        <dbReference type="Proteomes" id="UP000036987"/>
    </source>
</evidence>
<name>A0A0K9PVI5_ZOSMR</name>
<protein>
    <recommendedName>
        <fullName evidence="8">Transcriptional coactivator Hfi1/Transcriptional adapter 1</fullName>
    </recommendedName>
</protein>
<dbReference type="PANTHER" id="PTHR21277:SF5">
    <property type="entry name" value="TRANSCRIPTIONAL ADAPTER 1"/>
    <property type="match status" value="1"/>
</dbReference>
<proteinExistence type="predicted"/>
<accession>A0A0K9PVI5</accession>
<dbReference type="AlphaFoldDB" id="A0A0K9PVI5"/>
<evidence type="ECO:0000256" key="3">
    <source>
        <dbReference type="ARBA" id="ARBA00023163"/>
    </source>
</evidence>
<evidence type="ECO:0000256" key="2">
    <source>
        <dbReference type="ARBA" id="ARBA00023015"/>
    </source>
</evidence>
<dbReference type="OrthoDB" id="10264870at2759"/>
<dbReference type="GO" id="GO:0000124">
    <property type="term" value="C:SAGA complex"/>
    <property type="evidence" value="ECO:0000318"/>
    <property type="project" value="GO_Central"/>
</dbReference>
<evidence type="ECO:0008006" key="8">
    <source>
        <dbReference type="Google" id="ProtNLM"/>
    </source>
</evidence>